<dbReference type="PROSITE" id="PS00356">
    <property type="entry name" value="HTH_LACI_1"/>
    <property type="match status" value="1"/>
</dbReference>
<dbReference type="RefSeq" id="WP_016639916.1">
    <property type="nucleotide sequence ID" value="NZ_AOPZ01000067.1"/>
</dbReference>
<dbReference type="PANTHER" id="PTHR30146:SF109">
    <property type="entry name" value="HTH-TYPE TRANSCRIPTIONAL REGULATOR GALS"/>
    <property type="match status" value="1"/>
</dbReference>
<evidence type="ECO:0000256" key="1">
    <source>
        <dbReference type="ARBA" id="ARBA00023015"/>
    </source>
</evidence>
<protein>
    <submittedName>
        <fullName evidence="6">Putative HTH-type transcriptional regulator CelR</fullName>
    </submittedName>
</protein>
<dbReference type="GO" id="GO:0000976">
    <property type="term" value="F:transcription cis-regulatory region binding"/>
    <property type="evidence" value="ECO:0007669"/>
    <property type="project" value="TreeGrafter"/>
</dbReference>
<evidence type="ECO:0000313" key="7">
    <source>
        <dbReference type="Proteomes" id="UP000014629"/>
    </source>
</evidence>
<feature type="compositionally biased region" description="Basic and acidic residues" evidence="4">
    <location>
        <begin position="1"/>
        <end position="13"/>
    </location>
</feature>
<evidence type="ECO:0000313" key="6">
    <source>
        <dbReference type="EMBL" id="EPH45158.1"/>
    </source>
</evidence>
<dbReference type="OrthoDB" id="3595338at2"/>
<sequence length="360" mass="37719">MPERRDSIRRDSRAGQPPTLRDVAERAEVSAMTASRVLRDDPRVLPATRDRVRAAAAALGYRPNVVARSLRLGRGTGLVGLVVTNLANPFYSRLALGVDSVVAADGLKTVIGNTGQDLDGERDLVADLVARRVDGIIAVPAGSDQRHLAAAASEGVPVVLASRPPDGFDADCVLVDDFGGARDATARLLSRGHRRVGFLGSPPAVYTGTERLRGYTAALADAGLPADTRLVSQGQTEPAEAERAAARLLALPDPPTALFCSNNRNTIGAFRAIRATGTDTALAGFDDFELADALGLPLTLVAYDSDELGRTAGRLLVERIRERRGGCAAPAGGEKADDGPVAPMPPRRVVAPTGLVEYGP</sequence>
<organism evidence="6 7">
    <name type="scientific">Streptomyces aurantiacus JA 4570</name>
    <dbReference type="NCBI Taxonomy" id="1286094"/>
    <lineage>
        <taxon>Bacteria</taxon>
        <taxon>Bacillati</taxon>
        <taxon>Actinomycetota</taxon>
        <taxon>Actinomycetes</taxon>
        <taxon>Kitasatosporales</taxon>
        <taxon>Streptomycetaceae</taxon>
        <taxon>Streptomyces</taxon>
        <taxon>Streptomyces aurantiacus group</taxon>
    </lineage>
</organism>
<dbReference type="SMART" id="SM00354">
    <property type="entry name" value="HTH_LACI"/>
    <property type="match status" value="1"/>
</dbReference>
<keyword evidence="3" id="KW-0804">Transcription</keyword>
<keyword evidence="7" id="KW-1185">Reference proteome</keyword>
<feature type="domain" description="HTH lacI-type" evidence="5">
    <location>
        <begin position="18"/>
        <end position="72"/>
    </location>
</feature>
<gene>
    <name evidence="6" type="ORF">STRAU_1786</name>
</gene>
<name>S3ZPP9_9ACTN</name>
<dbReference type="Gene3D" id="1.10.260.40">
    <property type="entry name" value="lambda repressor-like DNA-binding domains"/>
    <property type="match status" value="1"/>
</dbReference>
<dbReference type="Pfam" id="PF00532">
    <property type="entry name" value="Peripla_BP_1"/>
    <property type="match status" value="1"/>
</dbReference>
<reference evidence="6 7" key="1">
    <citation type="submission" date="2013-02" db="EMBL/GenBank/DDBJ databases">
        <title>Draft Genome Sequence of Streptomyces aurantiacus, Which Produces Setomimycin.</title>
        <authorList>
            <person name="Gruening B.A."/>
            <person name="Praeg A."/>
            <person name="Erxleben A."/>
            <person name="Guenther S."/>
            <person name="Mueller M."/>
        </authorList>
    </citation>
    <scope>NUCLEOTIDE SEQUENCE [LARGE SCALE GENOMIC DNA]</scope>
    <source>
        <strain evidence="6 7">JA 4570</strain>
    </source>
</reference>
<dbReference type="SUPFAM" id="SSF47413">
    <property type="entry name" value="lambda repressor-like DNA-binding domains"/>
    <property type="match status" value="1"/>
</dbReference>
<dbReference type="PANTHER" id="PTHR30146">
    <property type="entry name" value="LACI-RELATED TRANSCRIPTIONAL REPRESSOR"/>
    <property type="match status" value="1"/>
</dbReference>
<evidence type="ECO:0000259" key="5">
    <source>
        <dbReference type="PROSITE" id="PS50932"/>
    </source>
</evidence>
<dbReference type="CDD" id="cd01392">
    <property type="entry name" value="HTH_LacI"/>
    <property type="match status" value="1"/>
</dbReference>
<comment type="caution">
    <text evidence="6">The sequence shown here is derived from an EMBL/GenBank/DDBJ whole genome shotgun (WGS) entry which is preliminary data.</text>
</comment>
<feature type="region of interest" description="Disordered" evidence="4">
    <location>
        <begin position="326"/>
        <end position="348"/>
    </location>
</feature>
<dbReference type="PROSITE" id="PS50932">
    <property type="entry name" value="HTH_LACI_2"/>
    <property type="match status" value="1"/>
</dbReference>
<evidence type="ECO:0000256" key="3">
    <source>
        <dbReference type="ARBA" id="ARBA00023163"/>
    </source>
</evidence>
<dbReference type="AlphaFoldDB" id="S3ZPP9"/>
<dbReference type="Gene3D" id="3.40.50.2300">
    <property type="match status" value="2"/>
</dbReference>
<proteinExistence type="predicted"/>
<evidence type="ECO:0000256" key="4">
    <source>
        <dbReference type="SAM" id="MobiDB-lite"/>
    </source>
</evidence>
<dbReference type="GO" id="GO:0003700">
    <property type="term" value="F:DNA-binding transcription factor activity"/>
    <property type="evidence" value="ECO:0007669"/>
    <property type="project" value="TreeGrafter"/>
</dbReference>
<dbReference type="InterPro" id="IPR001761">
    <property type="entry name" value="Peripla_BP/Lac1_sug-bd_dom"/>
</dbReference>
<accession>S3ZPP9</accession>
<keyword evidence="2" id="KW-0238">DNA-binding</keyword>
<keyword evidence="1" id="KW-0805">Transcription regulation</keyword>
<dbReference type="PATRIC" id="fig|1286094.4.peg.1764"/>
<dbReference type="Pfam" id="PF00356">
    <property type="entry name" value="LacI"/>
    <property type="match status" value="1"/>
</dbReference>
<dbReference type="Proteomes" id="UP000014629">
    <property type="component" value="Unassembled WGS sequence"/>
</dbReference>
<dbReference type="SUPFAM" id="SSF53822">
    <property type="entry name" value="Periplasmic binding protein-like I"/>
    <property type="match status" value="1"/>
</dbReference>
<dbReference type="CDD" id="cd06267">
    <property type="entry name" value="PBP1_LacI_sugar_binding-like"/>
    <property type="match status" value="1"/>
</dbReference>
<dbReference type="InterPro" id="IPR000843">
    <property type="entry name" value="HTH_LacI"/>
</dbReference>
<dbReference type="InterPro" id="IPR028082">
    <property type="entry name" value="Peripla_BP_I"/>
</dbReference>
<dbReference type="EMBL" id="AOPZ01000067">
    <property type="protein sequence ID" value="EPH45158.1"/>
    <property type="molecule type" value="Genomic_DNA"/>
</dbReference>
<dbReference type="InterPro" id="IPR010982">
    <property type="entry name" value="Lambda_DNA-bd_dom_sf"/>
</dbReference>
<evidence type="ECO:0000256" key="2">
    <source>
        <dbReference type="ARBA" id="ARBA00023125"/>
    </source>
</evidence>
<feature type="region of interest" description="Disordered" evidence="4">
    <location>
        <begin position="1"/>
        <end position="26"/>
    </location>
</feature>